<protein>
    <submittedName>
        <fullName evidence="2">Uncharacterized protein</fullName>
    </submittedName>
</protein>
<feature type="region of interest" description="Disordered" evidence="1">
    <location>
        <begin position="173"/>
        <end position="311"/>
    </location>
</feature>
<proteinExistence type="predicted"/>
<feature type="region of interest" description="Disordered" evidence="1">
    <location>
        <begin position="792"/>
        <end position="829"/>
    </location>
</feature>
<feature type="compositionally biased region" description="Polar residues" evidence="1">
    <location>
        <begin position="187"/>
        <end position="207"/>
    </location>
</feature>
<organism evidence="2 3">
    <name type="scientific">Patiria miniata</name>
    <name type="common">Bat star</name>
    <name type="synonym">Asterina miniata</name>
    <dbReference type="NCBI Taxonomy" id="46514"/>
    <lineage>
        <taxon>Eukaryota</taxon>
        <taxon>Metazoa</taxon>
        <taxon>Echinodermata</taxon>
        <taxon>Eleutherozoa</taxon>
        <taxon>Asterozoa</taxon>
        <taxon>Asteroidea</taxon>
        <taxon>Valvatacea</taxon>
        <taxon>Valvatida</taxon>
        <taxon>Asterinidae</taxon>
        <taxon>Patiria</taxon>
    </lineage>
</organism>
<feature type="compositionally biased region" description="Basic and acidic residues" evidence="1">
    <location>
        <begin position="393"/>
        <end position="408"/>
    </location>
</feature>
<name>A0A913ZWG6_PATMI</name>
<feature type="compositionally biased region" description="Polar residues" evidence="1">
    <location>
        <begin position="291"/>
        <end position="301"/>
    </location>
</feature>
<sequence length="829" mass="94165">MDDTPSILTDYYRRMTAWICRHVPSAKSGVSHTKVQVLSSTHCVPPRADFNCPSPSKLCDTLASQIRSHRRPGKHPENENRAQDAKLVCSGQDHRASKTVIGDGATTEDAFQSDHSGHLARTHSSTSKVNEIAGNFSGHTRDNHGTVEGEDPPTGCLCLPVLSLQRWRNRRRAKVAPFNPRSPSIKPATTSPSSCEDTRVQPLTTEVSVFDLEDENGQESPGLGLPTRQMMQEDMDEWRQRRRSEILLGNEEDDMKGISRESLSLPSRPKTSKGREGESDRNDQRSERGARSSTEVNTETNEFGAGKQAGKLEFVGSGKSRHSDECDSDEVLYYWKNLDVKDNDEDEDGNRSCVALAQSDEVTTDGDTKWENSLSRMSSLKEVPPRPKTSRGLRPENGQEDRSSVMERSLEEVISTLFREEDGVRDFTRDDVVLDKTHESDSGIQKSRSPLEETHDSCEVLSVWRNPDEMEHKDEEIGHDVSPSKDGECDRGEKTKESSPPGHDEVSHLTCENQKELISPKSSEHSMDADGVMMTREEELQFERQQREQWQLAALGEWATVCQDYDEDEYLSECYLRMDEFQKEQAMMKEWKAISERYHSVGVIQDLQNMQTLCKCTINQSERALRQFARICRGPVPLSKSGQTKAEAIAPLSRMVQKQTRRISENISTTFMEFYQIFEELDVLRERQDRVEEFLLNDLKIRDAEVALSQSSSRCSTITPRQVSSRLQQREIDQDLVDRYMEKYRVRSTDLFEVMPTICENEVFHLEECQELDESEVDFPEYSGMDDVCLDENDVRENDAAEDESSDSNFVKSAGEKEERNVDGAVTEG</sequence>
<dbReference type="EnsemblMetazoa" id="XM_038199934.1">
    <property type="protein sequence ID" value="XP_038055862.1"/>
    <property type="gene ID" value="LOC119727860"/>
</dbReference>
<evidence type="ECO:0000313" key="3">
    <source>
        <dbReference type="Proteomes" id="UP000887568"/>
    </source>
</evidence>
<feature type="compositionally biased region" description="Basic and acidic residues" evidence="1">
    <location>
        <begin position="273"/>
        <end position="290"/>
    </location>
</feature>
<evidence type="ECO:0000313" key="2">
    <source>
        <dbReference type="EnsemblMetazoa" id="XP_038055862.1"/>
    </source>
</evidence>
<dbReference type="OMA" id="AWICRHV"/>
<dbReference type="OrthoDB" id="10159327at2759"/>
<feature type="region of interest" description="Disordered" evidence="1">
    <location>
        <begin position="470"/>
        <end position="507"/>
    </location>
</feature>
<dbReference type="RefSeq" id="XP_038055862.1">
    <property type="nucleotide sequence ID" value="XM_038199934.1"/>
</dbReference>
<feature type="region of interest" description="Disordered" evidence="1">
    <location>
        <begin position="358"/>
        <end position="408"/>
    </location>
</feature>
<keyword evidence="3" id="KW-1185">Reference proteome</keyword>
<reference evidence="2" key="1">
    <citation type="submission" date="2022-11" db="UniProtKB">
        <authorList>
            <consortium name="EnsemblMetazoa"/>
        </authorList>
    </citation>
    <scope>IDENTIFICATION</scope>
</reference>
<evidence type="ECO:0000256" key="1">
    <source>
        <dbReference type="SAM" id="MobiDB-lite"/>
    </source>
</evidence>
<dbReference type="AlphaFoldDB" id="A0A913ZWG6"/>
<feature type="region of interest" description="Disordered" evidence="1">
    <location>
        <begin position="437"/>
        <end position="456"/>
    </location>
</feature>
<accession>A0A913ZWG6</accession>
<dbReference type="GeneID" id="119727860"/>
<dbReference type="Proteomes" id="UP000887568">
    <property type="component" value="Unplaced"/>
</dbReference>